<evidence type="ECO:0000313" key="1">
    <source>
        <dbReference type="EMBL" id="KAL3739278.1"/>
    </source>
</evidence>
<reference evidence="1 2" key="1">
    <citation type="submission" date="2024-11" db="EMBL/GenBank/DDBJ databases">
        <title>Chromosome-level genome assembly of Eucalyptus globulus Labill. provides insights into its genome evolution.</title>
        <authorList>
            <person name="Li X."/>
        </authorList>
    </citation>
    <scope>NUCLEOTIDE SEQUENCE [LARGE SCALE GENOMIC DNA]</scope>
    <source>
        <strain evidence="1">CL2024</strain>
        <tissue evidence="1">Fresh tender leaves</tissue>
    </source>
</reference>
<accession>A0ABD3KIS3</accession>
<keyword evidence="2" id="KW-1185">Reference proteome</keyword>
<dbReference type="EMBL" id="JBJKBG010000005">
    <property type="protein sequence ID" value="KAL3739278.1"/>
    <property type="molecule type" value="Genomic_DNA"/>
</dbReference>
<gene>
    <name evidence="1" type="ORF">ACJRO7_020652</name>
</gene>
<dbReference type="PANTHER" id="PTHR48237">
    <property type="entry name" value="GAMMA-TUBULIN COMPLEX COMPONENT"/>
    <property type="match status" value="1"/>
</dbReference>
<name>A0ABD3KIS3_EUCGL</name>
<dbReference type="PANTHER" id="PTHR48237:SF1">
    <property type="entry name" value="SPC97_SPC98 FAMILY OF SPINDLE POLE BODY (SBP) COMPONENT"/>
    <property type="match status" value="1"/>
</dbReference>
<evidence type="ECO:0000313" key="2">
    <source>
        <dbReference type="Proteomes" id="UP001634007"/>
    </source>
</evidence>
<dbReference type="Proteomes" id="UP001634007">
    <property type="component" value="Unassembled WGS sequence"/>
</dbReference>
<sequence length="147" mass="16677">MLMSLKTLALQRARGIGREHLAEKFDLKMLRSMGMILMEHLKGKVKDLEGIPGFAGSASHLDASNLLKSSLENFMTLEDIKACLNTHLKRGPLKRQREEVMPKQKRQDDEMHWYILNIHNKSANLSCHLLSTFLKLYGKESSAGDSL</sequence>
<comment type="caution">
    <text evidence="1">The sequence shown here is derived from an EMBL/GenBank/DDBJ whole genome shotgun (WGS) entry which is preliminary data.</text>
</comment>
<dbReference type="AlphaFoldDB" id="A0ABD3KIS3"/>
<proteinExistence type="predicted"/>
<protein>
    <submittedName>
        <fullName evidence="1">Uncharacterized protein</fullName>
    </submittedName>
</protein>
<organism evidence="1 2">
    <name type="scientific">Eucalyptus globulus</name>
    <name type="common">Tasmanian blue gum</name>
    <dbReference type="NCBI Taxonomy" id="34317"/>
    <lineage>
        <taxon>Eukaryota</taxon>
        <taxon>Viridiplantae</taxon>
        <taxon>Streptophyta</taxon>
        <taxon>Embryophyta</taxon>
        <taxon>Tracheophyta</taxon>
        <taxon>Spermatophyta</taxon>
        <taxon>Magnoliopsida</taxon>
        <taxon>eudicotyledons</taxon>
        <taxon>Gunneridae</taxon>
        <taxon>Pentapetalae</taxon>
        <taxon>rosids</taxon>
        <taxon>malvids</taxon>
        <taxon>Myrtales</taxon>
        <taxon>Myrtaceae</taxon>
        <taxon>Myrtoideae</taxon>
        <taxon>Eucalypteae</taxon>
        <taxon>Eucalyptus</taxon>
    </lineage>
</organism>